<gene>
    <name evidence="2" type="ORF">DM819_27590</name>
</gene>
<dbReference type="AlphaFoldDB" id="A0ABD6N6M4"/>
<dbReference type="InterPro" id="IPR005509">
    <property type="entry name" value="AfsA_hotdog_dom"/>
</dbReference>
<evidence type="ECO:0000259" key="1">
    <source>
        <dbReference type="Pfam" id="PF03756"/>
    </source>
</evidence>
<dbReference type="Proteomes" id="UP000704738">
    <property type="component" value="Unassembled WGS sequence"/>
</dbReference>
<protein>
    <submittedName>
        <fullName evidence="2">A-factor biosynthesis protein</fullName>
    </submittedName>
</protein>
<comment type="caution">
    <text evidence="2">The sequence shown here is derived from an EMBL/GenBank/DDBJ whole genome shotgun (WGS) entry which is preliminary data.</text>
</comment>
<dbReference type="EMBL" id="QJRE01000119">
    <property type="protein sequence ID" value="NWL49536.1"/>
    <property type="molecule type" value="Genomic_DNA"/>
</dbReference>
<evidence type="ECO:0000313" key="3">
    <source>
        <dbReference type="Proteomes" id="UP000704738"/>
    </source>
</evidence>
<reference evidence="2 3" key="1">
    <citation type="submission" date="2018-06" db="EMBL/GenBank/DDBJ databases">
        <title>Bacteria isolated from soil of Wuhan.</title>
        <authorList>
            <person name="Xiang W."/>
            <person name="Huang C."/>
        </authorList>
    </citation>
    <scope>NUCLEOTIDE SEQUENCE [LARGE SCALE GENOMIC DNA]</scope>
    <source>
        <strain evidence="3">xwS4</strain>
    </source>
</reference>
<evidence type="ECO:0000313" key="2">
    <source>
        <dbReference type="EMBL" id="NWL49536.1"/>
    </source>
</evidence>
<proteinExistence type="predicted"/>
<dbReference type="Pfam" id="PF03756">
    <property type="entry name" value="AfsA"/>
    <property type="match status" value="1"/>
</dbReference>
<sequence length="387" mass="44016">MLWLRLRGLAFCESSQVVCEATLDNLSRPKGGRPAQGLAWLRDISKRTDAMEQASIQPRWLHKDNGEDVLIRHYKPAWPLYQPATTADEAHLPYRQEADGRRRFSLPTTSLDEYLANGILPQPIARDDAWQARRGVPYQLAAPLLEASEMPATSPRHLSSSYELINYADHYYFYRKSHEHVPGVMLIEAQRQAVYHHLYHTTAHVRGEVTVSWNQVNASFFSHAELMYPIELVVDDLQTEPSPKPRKIHYRVAFYQRGYLLGTIDTVASVIELGRFERLRSVFALSNDRFRPLAGVRHECCLTLDEGSQETTQLAFLERGHCVTAPALADPKRVTGISIANAEGLRFEAHVRSFVALDGQVRWYFEALSEDQETAMGKLIKRGYVAA</sequence>
<accession>A0ABD6N6M4</accession>
<organism evidence="2 3">
    <name type="scientific">Pseudomonas hunanensis</name>
    <dbReference type="NCBI Taxonomy" id="1247546"/>
    <lineage>
        <taxon>Bacteria</taxon>
        <taxon>Pseudomonadati</taxon>
        <taxon>Pseudomonadota</taxon>
        <taxon>Gammaproteobacteria</taxon>
        <taxon>Pseudomonadales</taxon>
        <taxon>Pseudomonadaceae</taxon>
        <taxon>Pseudomonas</taxon>
    </lineage>
</organism>
<name>A0ABD6N6M4_9PSED</name>
<feature type="domain" description="A-factor biosynthesis hotdog" evidence="1">
    <location>
        <begin position="161"/>
        <end position="267"/>
    </location>
</feature>